<dbReference type="PROSITE" id="PS51375">
    <property type="entry name" value="PPR"/>
    <property type="match status" value="6"/>
</dbReference>
<gene>
    <name evidence="6" type="ORF">CU098_002401</name>
</gene>
<dbReference type="Gene3D" id="1.25.40.10">
    <property type="entry name" value="Tetratricopeptide repeat domain"/>
    <property type="match status" value="5"/>
</dbReference>
<dbReference type="Proteomes" id="UP000253551">
    <property type="component" value="Unassembled WGS sequence"/>
</dbReference>
<feature type="repeat" description="PPR" evidence="3">
    <location>
        <begin position="317"/>
        <end position="354"/>
    </location>
</feature>
<dbReference type="NCBIfam" id="TIGR00756">
    <property type="entry name" value="PPR"/>
    <property type="match status" value="4"/>
</dbReference>
<sequence length="985" mass="112776">MLSLTASTCKHCQTISTKSPTQSSEKDDYNYDSVLSVALDQSNVVIAQTLTDNTIRLLKQGNPELAWECYKDLTSQHSQKYITRDQYNILVRRFFNQKNSALGLEAVLTLVEDMKMLGYKVGRKERLLVMKLLGQNGMIKEMESIYEDLKNDGLLIVSDEIQTRKAFNVVLYAYGEQKKTLGFELVAENIMRVYDEMLEYRVQPAAQATVMLLESIRTAGYSDAMIDKVHHWIRPKITEDVEDLMDPAIYGNVVYYFANAGHPNYALEVNDFMVKNNIPREIHVITALMHKVGRAGDIDRSMQLFDEMINKEGLEPNIVTFNALIDVHAHKRPEPDVEGANRVYDMLRDAGLNPDIYTFGTLIDMFAKKGDLPMLQRVYRYMSRRRNIRPNDYVSSSIVECFVKLGDMDSALQTLIIGRSAGMKTTVVLDLVFQGFINNGRLADAFSLLKSVKRDIGLSTRTFLPLLNYYANKGDTKSAHKVAGLLLEADLPTTSNVYTALLKSHAKARDPTGAERIFQVYKTKWRLDINIYNALLYAYVKDNDMEKVFETYSLISKAYVKPNEQTYSILMHFYSRRRDVQAVESIMDRMTANGITPGIVSKTTLMQTYFEANRSLDARNIMDQILQSGQDPTPHTWGVLVNGCAKSNELEFAESILQEAIERSKNSPRHRNNLLQNVSNKYIHNMGPYEVDIPETVGDLLDKANEALLTGKSVLSSYLFNPLIDAYSKNGNFARAKELFNTMVDLNVPVTVPVYVTLMNMFQNEKHYEAVEVMWNALQKSTKYQEFINGIDPDIHRIPIPEKYYDYAHLLSVTDERTIQVDEPSKETIPEQSSYFALSVYIDSLIDQGRNEEVEALWNRLESENYQFDEQNWNRYIVSLLMGNNLEKACQLVSEHFLASETVEESEEDTSSQSVKKHERKRDNLDVDTSNQIHDRTCFLFANLFQIPGAENMGVLRLRSVVVERIKKFLREESLRTIEEQPILE</sequence>
<evidence type="ECO:0000313" key="7">
    <source>
        <dbReference type="Proteomes" id="UP000253551"/>
    </source>
</evidence>
<dbReference type="InterPro" id="IPR011990">
    <property type="entry name" value="TPR-like_helical_dom_sf"/>
</dbReference>
<keyword evidence="7" id="KW-1185">Reference proteome</keyword>
<dbReference type="EMBL" id="PJQM01002954">
    <property type="protein sequence ID" value="RCH91696.1"/>
    <property type="molecule type" value="Genomic_DNA"/>
</dbReference>
<name>A0A367JP47_RHIST</name>
<evidence type="ECO:0000256" key="1">
    <source>
        <dbReference type="ARBA" id="ARBA00007626"/>
    </source>
</evidence>
<evidence type="ECO:0000256" key="3">
    <source>
        <dbReference type="PROSITE-ProRule" id="PRU00708"/>
    </source>
</evidence>
<dbReference type="OrthoDB" id="185373at2759"/>
<dbReference type="Pfam" id="PF01535">
    <property type="entry name" value="PPR"/>
    <property type="match status" value="3"/>
</dbReference>
<dbReference type="SUPFAM" id="SSF48452">
    <property type="entry name" value="TPR-like"/>
    <property type="match status" value="1"/>
</dbReference>
<dbReference type="InterPro" id="IPR002885">
    <property type="entry name" value="PPR_rpt"/>
</dbReference>
<dbReference type="STRING" id="4846.A0A367JP47"/>
<reference evidence="6 7" key="1">
    <citation type="journal article" date="2018" name="G3 (Bethesda)">
        <title>Phylogenetic and Phylogenomic Definition of Rhizopus Species.</title>
        <authorList>
            <person name="Gryganskyi A.P."/>
            <person name="Golan J."/>
            <person name="Dolatabadi S."/>
            <person name="Mondo S."/>
            <person name="Robb S."/>
            <person name="Idnurm A."/>
            <person name="Muszewska A."/>
            <person name="Steczkiewicz K."/>
            <person name="Masonjones S."/>
            <person name="Liao H.L."/>
            <person name="Gajdeczka M.T."/>
            <person name="Anike F."/>
            <person name="Vuek A."/>
            <person name="Anishchenko I.M."/>
            <person name="Voigt K."/>
            <person name="de Hoog G.S."/>
            <person name="Smith M.E."/>
            <person name="Heitman J."/>
            <person name="Vilgalys R."/>
            <person name="Stajich J.E."/>
        </authorList>
    </citation>
    <scope>NUCLEOTIDE SEQUENCE [LARGE SCALE GENOMIC DNA]</scope>
    <source>
        <strain evidence="6 7">LSU 92-RS-03</strain>
    </source>
</reference>
<feature type="repeat" description="PPR" evidence="3">
    <location>
        <begin position="633"/>
        <end position="668"/>
    </location>
</feature>
<dbReference type="AlphaFoldDB" id="A0A367JP47"/>
<evidence type="ECO:0000256" key="2">
    <source>
        <dbReference type="ARBA" id="ARBA00022737"/>
    </source>
</evidence>
<feature type="repeat" description="PPR" evidence="3">
    <location>
        <begin position="528"/>
        <end position="562"/>
    </location>
</feature>
<dbReference type="InterPro" id="IPR050872">
    <property type="entry name" value="PPR_P_subfamily"/>
</dbReference>
<dbReference type="InterPro" id="IPR033443">
    <property type="entry name" value="PROP1-like_PPR_dom"/>
</dbReference>
<feature type="repeat" description="PPR" evidence="3">
    <location>
        <begin position="716"/>
        <end position="750"/>
    </location>
</feature>
<feature type="repeat" description="PPR" evidence="3">
    <location>
        <begin position="563"/>
        <end position="597"/>
    </location>
</feature>
<comment type="similarity">
    <text evidence="1">Belongs to the PPR family. P subfamily.</text>
</comment>
<evidence type="ECO:0000259" key="5">
    <source>
        <dbReference type="Pfam" id="PF17177"/>
    </source>
</evidence>
<protein>
    <recommendedName>
        <fullName evidence="5">PROP1-like PPR domain-containing protein</fullName>
    </recommendedName>
</protein>
<dbReference type="PANTHER" id="PTHR46128">
    <property type="entry name" value="MITOCHONDRIAL GROUP I INTRON SPLICING FACTOR CCM1"/>
    <property type="match status" value="1"/>
</dbReference>
<proteinExistence type="inferred from homology"/>
<dbReference type="Pfam" id="PF17177">
    <property type="entry name" value="PPR_long"/>
    <property type="match status" value="1"/>
</dbReference>
<dbReference type="Pfam" id="PF13812">
    <property type="entry name" value="PPR_3"/>
    <property type="match status" value="2"/>
</dbReference>
<evidence type="ECO:0000256" key="4">
    <source>
        <dbReference type="SAM" id="MobiDB-lite"/>
    </source>
</evidence>
<dbReference type="PANTHER" id="PTHR46128:SF329">
    <property type="entry name" value="MITOCHONDRIAL GROUP I INTRON SPLICING FACTOR DMR1"/>
    <property type="match status" value="1"/>
</dbReference>
<feature type="repeat" description="PPR" evidence="3">
    <location>
        <begin position="355"/>
        <end position="390"/>
    </location>
</feature>
<feature type="region of interest" description="Disordered" evidence="4">
    <location>
        <begin position="903"/>
        <end position="927"/>
    </location>
</feature>
<comment type="caution">
    <text evidence="6">The sequence shown here is derived from an EMBL/GenBank/DDBJ whole genome shotgun (WGS) entry which is preliminary data.</text>
</comment>
<feature type="domain" description="PROP1-like PPR" evidence="5">
    <location>
        <begin position="503"/>
        <end position="629"/>
    </location>
</feature>
<organism evidence="6 7">
    <name type="scientific">Rhizopus stolonifer</name>
    <name type="common">Rhizopus nigricans</name>
    <dbReference type="NCBI Taxonomy" id="4846"/>
    <lineage>
        <taxon>Eukaryota</taxon>
        <taxon>Fungi</taxon>
        <taxon>Fungi incertae sedis</taxon>
        <taxon>Mucoromycota</taxon>
        <taxon>Mucoromycotina</taxon>
        <taxon>Mucoromycetes</taxon>
        <taxon>Mucorales</taxon>
        <taxon>Mucorineae</taxon>
        <taxon>Rhizopodaceae</taxon>
        <taxon>Rhizopus</taxon>
    </lineage>
</organism>
<accession>A0A367JP47</accession>
<keyword evidence="2" id="KW-0677">Repeat</keyword>
<evidence type="ECO:0000313" key="6">
    <source>
        <dbReference type="EMBL" id="RCH91696.1"/>
    </source>
</evidence>